<gene>
    <name evidence="10" type="ORF">BAUCODRAFT_288836</name>
</gene>
<dbReference type="InterPro" id="IPR019680">
    <property type="entry name" value="Mediator_Med1"/>
</dbReference>
<evidence type="ECO:0000256" key="7">
    <source>
        <dbReference type="RuleBase" id="RU364059"/>
    </source>
</evidence>
<evidence type="ECO:0000256" key="8">
    <source>
        <dbReference type="SAM" id="MobiDB-lite"/>
    </source>
</evidence>
<feature type="compositionally biased region" description="Low complexity" evidence="8">
    <location>
        <begin position="24"/>
        <end position="42"/>
    </location>
</feature>
<dbReference type="GO" id="GO:0045944">
    <property type="term" value="P:positive regulation of transcription by RNA polymerase II"/>
    <property type="evidence" value="ECO:0007669"/>
    <property type="project" value="UniProtKB-ARBA"/>
</dbReference>
<dbReference type="PANTHER" id="PTHR35041:SF4">
    <property type="entry name" value="MEDIATOR OF RNA POLYMERASE II TRANSCRIPTION SUBUNIT 1"/>
    <property type="match status" value="1"/>
</dbReference>
<feature type="compositionally biased region" description="Polar residues" evidence="8">
    <location>
        <begin position="56"/>
        <end position="91"/>
    </location>
</feature>
<keyword evidence="5 7" id="KW-0804">Transcription</keyword>
<evidence type="ECO:0000256" key="1">
    <source>
        <dbReference type="ARBA" id="ARBA00004123"/>
    </source>
</evidence>
<feature type="region of interest" description="Disordered" evidence="8">
    <location>
        <begin position="1"/>
        <end position="91"/>
    </location>
</feature>
<evidence type="ECO:0000256" key="2">
    <source>
        <dbReference type="ARBA" id="ARBA00006210"/>
    </source>
</evidence>
<dbReference type="OMA" id="KWAEWIR"/>
<keyword evidence="6 7" id="KW-0539">Nucleus</keyword>
<proteinExistence type="inferred from homology"/>
<dbReference type="Proteomes" id="UP000011761">
    <property type="component" value="Unassembled WGS sequence"/>
</dbReference>
<dbReference type="STRING" id="717646.M2N0G7"/>
<accession>M2N0G7</accession>
<evidence type="ECO:0000256" key="4">
    <source>
        <dbReference type="ARBA" id="ARBA00023159"/>
    </source>
</evidence>
<feature type="compositionally biased region" description="Low complexity" evidence="8">
    <location>
        <begin position="1"/>
        <end position="16"/>
    </location>
</feature>
<evidence type="ECO:0000256" key="3">
    <source>
        <dbReference type="ARBA" id="ARBA00023015"/>
    </source>
</evidence>
<name>M2N0G7_BAUPA</name>
<keyword evidence="3 7" id="KW-0805">Transcription regulation</keyword>
<dbReference type="GO" id="GO:0003712">
    <property type="term" value="F:transcription coregulator activity"/>
    <property type="evidence" value="ECO:0007669"/>
    <property type="project" value="InterPro"/>
</dbReference>
<comment type="similarity">
    <text evidence="2 7">Belongs to the Mediator complex subunit 1 family.</text>
</comment>
<evidence type="ECO:0000256" key="5">
    <source>
        <dbReference type="ARBA" id="ARBA00023163"/>
    </source>
</evidence>
<dbReference type="HOGENOM" id="CLU_008378_0_0_1"/>
<dbReference type="eggNOG" id="ENOG502RYK5">
    <property type="taxonomic scope" value="Eukaryota"/>
</dbReference>
<dbReference type="EMBL" id="KB445562">
    <property type="protein sequence ID" value="EMC92429.1"/>
    <property type="molecule type" value="Genomic_DNA"/>
</dbReference>
<organism evidence="10 11">
    <name type="scientific">Baudoinia panamericana (strain UAMH 10762)</name>
    <name type="common">Angels' share fungus</name>
    <name type="synonym">Baudoinia compniacensis (strain UAMH 10762)</name>
    <dbReference type="NCBI Taxonomy" id="717646"/>
    <lineage>
        <taxon>Eukaryota</taxon>
        <taxon>Fungi</taxon>
        <taxon>Dikarya</taxon>
        <taxon>Ascomycota</taxon>
        <taxon>Pezizomycotina</taxon>
        <taxon>Dothideomycetes</taxon>
        <taxon>Dothideomycetidae</taxon>
        <taxon>Mycosphaerellales</taxon>
        <taxon>Teratosphaeriaceae</taxon>
        <taxon>Baudoinia</taxon>
    </lineage>
</organism>
<feature type="region of interest" description="Disordered" evidence="8">
    <location>
        <begin position="544"/>
        <end position="568"/>
    </location>
</feature>
<dbReference type="Pfam" id="PF10744">
    <property type="entry name" value="Med1"/>
    <property type="match status" value="1"/>
</dbReference>
<dbReference type="GO" id="GO:0016592">
    <property type="term" value="C:mediator complex"/>
    <property type="evidence" value="ECO:0007669"/>
    <property type="project" value="InterPro"/>
</dbReference>
<dbReference type="KEGG" id="bcom:BAUCODRAFT_288836"/>
<dbReference type="RefSeq" id="XP_007680772.1">
    <property type="nucleotide sequence ID" value="XM_007682582.1"/>
</dbReference>
<comment type="function">
    <text evidence="7">Component of the Mediator complex, a coactivator involved in the regulated transcription of nearly all RNA polymerase II-dependent genes. Mediator functions as a bridge to convey information from gene-specific regulatory proteins to the basal RNA polymerase II transcription machinery. Mediator is recruited to promoters by direct interactions with regulatory proteins and serves as a scaffold for the assembly of a functional preinitiation complex with RNA polymerase II and the general transcription factors.</text>
</comment>
<evidence type="ECO:0000313" key="11">
    <source>
        <dbReference type="Proteomes" id="UP000011761"/>
    </source>
</evidence>
<keyword evidence="4 7" id="KW-0010">Activator</keyword>
<dbReference type="PANTHER" id="PTHR35041">
    <property type="entry name" value="MEDIATOR OF RNA POLYMERASE II TRANSCRIPTION SUBUNIT 1"/>
    <property type="match status" value="1"/>
</dbReference>
<dbReference type="OrthoDB" id="5310959at2759"/>
<comment type="subcellular location">
    <subcellularLocation>
        <location evidence="1 7">Nucleus</location>
    </subcellularLocation>
</comment>
<protein>
    <recommendedName>
        <fullName evidence="7">Mediator of RNA polymerase II transcription subunit 1</fullName>
    </recommendedName>
    <alternativeName>
        <fullName evidence="7">Mediator complex subunit 1</fullName>
    </alternativeName>
</protein>
<dbReference type="GeneID" id="19110809"/>
<dbReference type="AlphaFoldDB" id="M2N0G7"/>
<sequence>MATPTPSQPSHPTSASKRQAGGHVSPSSYRVSSPAPRSVPSPTAIRKEHAGKTPMNHPTTGSSQGSKTMGGTPMVQNPSQRGHTSASPNANLLSFGTPIGLGVEGLTPSQLNLPTPGMAGIPMSLTMSDLGMTASGGQKRNEDEERRTRMRNVLKSIGKSKGRISEEGIMRVARRAGLDNDIDSSRISIAGTKMIIDISLTSQMPHEVLVTFDTENAGLTAQADSVSKVLADDLLAKEVDTINAKLDRFAANLNRLARVDRLSSSQVNCFEALSGIYASLKRLYEQEVATASALDVLREKSGRPVLHASGHIGYELAYWQQRSNLPPAHKGDDHVFRLRMSIERSAAELYPSIRISDKWLPGQLSLTAESGTASTLPWLDPAALLITADTSVDAMATEGQQKMPDLRFTARLDPPLVLPWQVASAVLQVMGLPPPQFFVYPPAWHAMLLDPSTTTPLNVANGHPLQITHAVTVTRGGEEVTVHHKYELDVARNDGGYVLEALPFSHPRQLVELLPTLRQWACFGSLVEQILQTIPFATHEDATNGSIADINRPNPVKADEEQGSAGAEDKRLAKALDACGDIGVWIEWLRSRTN</sequence>
<evidence type="ECO:0000259" key="9">
    <source>
        <dbReference type="Pfam" id="PF10744"/>
    </source>
</evidence>
<evidence type="ECO:0000256" key="6">
    <source>
        <dbReference type="ARBA" id="ARBA00023242"/>
    </source>
</evidence>
<evidence type="ECO:0000313" key="10">
    <source>
        <dbReference type="EMBL" id="EMC92429.1"/>
    </source>
</evidence>
<keyword evidence="11" id="KW-1185">Reference proteome</keyword>
<feature type="domain" description="Mediator complex subunit Med1" evidence="9">
    <location>
        <begin position="153"/>
        <end position="530"/>
    </location>
</feature>
<reference evidence="10 11" key="1">
    <citation type="journal article" date="2012" name="PLoS Pathog.">
        <title>Diverse lifestyles and strategies of plant pathogenesis encoded in the genomes of eighteen Dothideomycetes fungi.</title>
        <authorList>
            <person name="Ohm R.A."/>
            <person name="Feau N."/>
            <person name="Henrissat B."/>
            <person name="Schoch C.L."/>
            <person name="Horwitz B.A."/>
            <person name="Barry K.W."/>
            <person name="Condon B.J."/>
            <person name="Copeland A.C."/>
            <person name="Dhillon B."/>
            <person name="Glaser F."/>
            <person name="Hesse C.N."/>
            <person name="Kosti I."/>
            <person name="LaButti K."/>
            <person name="Lindquist E.A."/>
            <person name="Lucas S."/>
            <person name="Salamov A.A."/>
            <person name="Bradshaw R.E."/>
            <person name="Ciuffetti L."/>
            <person name="Hamelin R.C."/>
            <person name="Kema G.H.J."/>
            <person name="Lawrence C."/>
            <person name="Scott J.A."/>
            <person name="Spatafora J.W."/>
            <person name="Turgeon B.G."/>
            <person name="de Wit P.J.G.M."/>
            <person name="Zhong S."/>
            <person name="Goodwin S.B."/>
            <person name="Grigoriev I.V."/>
        </authorList>
    </citation>
    <scope>NUCLEOTIDE SEQUENCE [LARGE SCALE GENOMIC DNA]</scope>
    <source>
        <strain evidence="10 11">UAMH 10762</strain>
    </source>
</reference>